<comment type="caution">
    <text evidence="1">The sequence shown here is derived from an EMBL/GenBank/DDBJ whole genome shotgun (WGS) entry which is preliminary data.</text>
</comment>
<evidence type="ECO:0000313" key="2">
    <source>
        <dbReference type="Proteomes" id="UP000294743"/>
    </source>
</evidence>
<dbReference type="AlphaFoldDB" id="A0A4R7ZFV1"/>
<dbReference type="Proteomes" id="UP000294743">
    <property type="component" value="Unassembled WGS sequence"/>
</dbReference>
<dbReference type="NCBIfam" id="TIGR02678">
    <property type="entry name" value="TIGR02678 family protein"/>
    <property type="match status" value="1"/>
</dbReference>
<dbReference type="RefSeq" id="WP_134169814.1">
    <property type="nucleotide sequence ID" value="NZ_SODD01000022.1"/>
</dbReference>
<evidence type="ECO:0000313" key="1">
    <source>
        <dbReference type="EMBL" id="TDW16533.1"/>
    </source>
</evidence>
<proteinExistence type="predicted"/>
<accession>A0A4R7ZFV1</accession>
<gene>
    <name evidence="1" type="ORF">EDD63_12215</name>
</gene>
<dbReference type="InterPro" id="IPR013494">
    <property type="entry name" value="CHP02678"/>
</dbReference>
<sequence length="371" mass="43703">MKELQSLIAKQWIIKADDPELYYKIKDQLKILRNFVQEKLGYQIIVSPLMIKLEKLPAKAEPWMGIQEFQSIKEYQMLCFVLMFLEDKENEQQFVLSEITEFILVQFQDESIDWTKFTTRKQLIRVLKFCVDMGMLVVNDGDGELFSKDVEIEVLYENTGISRYFLRNFFSDVLRLNQPRDFHDSTWFDVDETSGIVRRQRVYRRLLLSPGVYRENDALEDFAYLRNKRNQIERDFQSFLPCEIHLHKSSAYLVLEDYKKSSYFPKTQAKDEVLLCICKAIQEYAGEQVLAEHEILSLSFKDFEHLVFQCITRIIKALPKTYRDKTVSLLSNEAIEHLINYGFVVVENEIVKIQPIVAKIGGSYEGVDDNE</sequence>
<protein>
    <submittedName>
        <fullName evidence="1">Uncharacterized protein (TIGR02678 family)</fullName>
    </submittedName>
</protein>
<dbReference type="Pfam" id="PF09661">
    <property type="entry name" value="DUF2398"/>
    <property type="match status" value="1"/>
</dbReference>
<keyword evidence="2" id="KW-1185">Reference proteome</keyword>
<dbReference type="OrthoDB" id="1654131at2"/>
<reference evidence="1 2" key="1">
    <citation type="submission" date="2019-03" db="EMBL/GenBank/DDBJ databases">
        <title>Genomic Encyclopedia of Type Strains, Phase IV (KMG-IV): sequencing the most valuable type-strain genomes for metagenomic binning, comparative biology and taxonomic classification.</title>
        <authorList>
            <person name="Goeker M."/>
        </authorList>
    </citation>
    <scope>NUCLEOTIDE SEQUENCE [LARGE SCALE GENOMIC DNA]</scope>
    <source>
        <strain evidence="1 2">DSM 28867</strain>
    </source>
</reference>
<organism evidence="1 2">
    <name type="scientific">Breznakia blatticola</name>
    <dbReference type="NCBI Taxonomy" id="1754012"/>
    <lineage>
        <taxon>Bacteria</taxon>
        <taxon>Bacillati</taxon>
        <taxon>Bacillota</taxon>
        <taxon>Erysipelotrichia</taxon>
        <taxon>Erysipelotrichales</taxon>
        <taxon>Erysipelotrichaceae</taxon>
        <taxon>Breznakia</taxon>
    </lineage>
</organism>
<dbReference type="EMBL" id="SODD01000022">
    <property type="protein sequence ID" value="TDW16533.1"/>
    <property type="molecule type" value="Genomic_DNA"/>
</dbReference>
<name>A0A4R7ZFV1_9FIRM</name>